<dbReference type="Proteomes" id="UP000831467">
    <property type="component" value="Chromosome"/>
</dbReference>
<dbReference type="RefSeq" id="WP_247982502.1">
    <property type="nucleotide sequence ID" value="NZ_CP078076.1"/>
</dbReference>
<organism evidence="2 3">
    <name type="scientific">Microbacterium sufflavum</name>
    <dbReference type="NCBI Taxonomy" id="2851649"/>
    <lineage>
        <taxon>Bacteria</taxon>
        <taxon>Bacillati</taxon>
        <taxon>Actinomycetota</taxon>
        <taxon>Actinomycetes</taxon>
        <taxon>Micrococcales</taxon>
        <taxon>Microbacteriaceae</taxon>
        <taxon>Microbacterium</taxon>
    </lineage>
</organism>
<name>A0ABY4IFJ0_9MICO</name>
<feature type="region of interest" description="Disordered" evidence="1">
    <location>
        <begin position="1"/>
        <end position="110"/>
    </location>
</feature>
<reference evidence="2 3" key="1">
    <citation type="submission" date="2021-06" db="EMBL/GenBank/DDBJ databases">
        <title>Genome-based taxonomic framework of Microbacterium strains isolated from marine environment, the description of four new species and reclassification of four preexisting species.</title>
        <authorList>
            <person name="Lee S.D."/>
            <person name="Kim S.-M."/>
            <person name="Byeon Y.-S."/>
            <person name="Yang H.L."/>
            <person name="Kim I.S."/>
        </authorList>
    </citation>
    <scope>NUCLEOTIDE SEQUENCE [LARGE SCALE GENOMIC DNA]</scope>
    <source>
        <strain evidence="2 3">SSW1-51</strain>
    </source>
</reference>
<evidence type="ECO:0000313" key="2">
    <source>
        <dbReference type="EMBL" id="UPL10601.1"/>
    </source>
</evidence>
<proteinExistence type="predicted"/>
<evidence type="ECO:0000313" key="3">
    <source>
        <dbReference type="Proteomes" id="UP000831467"/>
    </source>
</evidence>
<evidence type="ECO:0008006" key="4">
    <source>
        <dbReference type="Google" id="ProtNLM"/>
    </source>
</evidence>
<gene>
    <name evidence="2" type="ORF">KV394_05565</name>
</gene>
<evidence type="ECO:0000256" key="1">
    <source>
        <dbReference type="SAM" id="MobiDB-lite"/>
    </source>
</evidence>
<feature type="compositionally biased region" description="Basic and acidic residues" evidence="1">
    <location>
        <begin position="94"/>
        <end position="110"/>
    </location>
</feature>
<feature type="compositionally biased region" description="Basic and acidic residues" evidence="1">
    <location>
        <begin position="1"/>
        <end position="16"/>
    </location>
</feature>
<dbReference type="EMBL" id="CP078076">
    <property type="protein sequence ID" value="UPL10601.1"/>
    <property type="molecule type" value="Genomic_DNA"/>
</dbReference>
<protein>
    <recommendedName>
        <fullName evidence="4">Sugar ABC transporter ATPase</fullName>
    </recommendedName>
</protein>
<accession>A0ABY4IFJ0</accession>
<keyword evidence="3" id="KW-1185">Reference proteome</keyword>
<sequence length="110" mass="11340">MAHDEGHLNDPERMQPEEEDRVESGAEPTDPTYPSPDAGSTRPGAGPISEHLAERGGDDTDLIENVPAGGAGADAGAGQAARVDPSSDASVPDESEHNDEPGIGTRRAED</sequence>